<comment type="function">
    <text evidence="6">Methylates ribosomal protein L11.</text>
</comment>
<evidence type="ECO:0000256" key="2">
    <source>
        <dbReference type="ARBA" id="ARBA00022490"/>
    </source>
</evidence>
<gene>
    <name evidence="6" type="primary">prmA</name>
    <name evidence="7" type="ORF">GCM10009096_09800</name>
</gene>
<feature type="binding site" evidence="6">
    <location>
        <position position="192"/>
    </location>
    <ligand>
        <name>S-adenosyl-L-methionine</name>
        <dbReference type="ChEBI" id="CHEBI:59789"/>
    </ligand>
</feature>
<dbReference type="HAMAP" id="MF_00735">
    <property type="entry name" value="Methyltr_PrmA"/>
    <property type="match status" value="1"/>
</dbReference>
<reference evidence="8" key="1">
    <citation type="journal article" date="2019" name="Int. J. Syst. Evol. Microbiol.">
        <title>The Global Catalogue of Microorganisms (GCM) 10K type strain sequencing project: providing services to taxonomists for standard genome sequencing and annotation.</title>
        <authorList>
            <consortium name="The Broad Institute Genomics Platform"/>
            <consortium name="The Broad Institute Genome Sequencing Center for Infectious Disease"/>
            <person name="Wu L."/>
            <person name="Ma J."/>
        </authorList>
    </citation>
    <scope>NUCLEOTIDE SEQUENCE [LARGE SCALE GENOMIC DNA]</scope>
    <source>
        <strain evidence="8">JCM 14162</strain>
    </source>
</reference>
<keyword evidence="3 6" id="KW-0489">Methyltransferase</keyword>
<comment type="similarity">
    <text evidence="1 6">Belongs to the methyltransferase superfamily. PrmA family.</text>
</comment>
<keyword evidence="7" id="KW-0687">Ribonucleoprotein</keyword>
<keyword evidence="2 6" id="KW-0963">Cytoplasm</keyword>
<comment type="subcellular location">
    <subcellularLocation>
        <location evidence="6">Cytoplasm</location>
    </subcellularLocation>
</comment>
<evidence type="ECO:0000313" key="8">
    <source>
        <dbReference type="Proteomes" id="UP001500713"/>
    </source>
</evidence>
<feature type="binding site" evidence="6">
    <location>
        <position position="169"/>
    </location>
    <ligand>
        <name>S-adenosyl-L-methionine</name>
        <dbReference type="ChEBI" id="CHEBI:59789"/>
    </ligand>
</feature>
<dbReference type="PANTHER" id="PTHR43648:SF1">
    <property type="entry name" value="ELECTRON TRANSFER FLAVOPROTEIN BETA SUBUNIT LYSINE METHYLTRANSFERASE"/>
    <property type="match status" value="1"/>
</dbReference>
<evidence type="ECO:0000256" key="6">
    <source>
        <dbReference type="HAMAP-Rule" id="MF_00735"/>
    </source>
</evidence>
<dbReference type="GO" id="GO:0008168">
    <property type="term" value="F:methyltransferase activity"/>
    <property type="evidence" value="ECO:0007669"/>
    <property type="project" value="UniProtKB-KW"/>
</dbReference>
<dbReference type="CDD" id="cd02440">
    <property type="entry name" value="AdoMet_MTases"/>
    <property type="match status" value="1"/>
</dbReference>
<dbReference type="Gene3D" id="3.40.50.150">
    <property type="entry name" value="Vaccinia Virus protein VP39"/>
    <property type="match status" value="1"/>
</dbReference>
<keyword evidence="8" id="KW-1185">Reference proteome</keyword>
<dbReference type="InterPro" id="IPR050078">
    <property type="entry name" value="Ribosomal_L11_MeTrfase_PrmA"/>
</dbReference>
<dbReference type="InterPro" id="IPR029063">
    <property type="entry name" value="SAM-dependent_MTases_sf"/>
</dbReference>
<dbReference type="Proteomes" id="UP001500713">
    <property type="component" value="Unassembled WGS sequence"/>
</dbReference>
<name>A0ABP3K3R6_9SPHN</name>
<dbReference type="EC" id="2.1.1.-" evidence="6"/>
<dbReference type="GO" id="GO:0032259">
    <property type="term" value="P:methylation"/>
    <property type="evidence" value="ECO:0007669"/>
    <property type="project" value="UniProtKB-KW"/>
</dbReference>
<evidence type="ECO:0000256" key="3">
    <source>
        <dbReference type="ARBA" id="ARBA00022603"/>
    </source>
</evidence>
<keyword evidence="4 6" id="KW-0808">Transferase</keyword>
<dbReference type="EMBL" id="BAAAEM010000002">
    <property type="protein sequence ID" value="GAA0470917.1"/>
    <property type="molecule type" value="Genomic_DNA"/>
</dbReference>
<dbReference type="PANTHER" id="PTHR43648">
    <property type="entry name" value="ELECTRON TRANSFER FLAVOPROTEIN BETA SUBUNIT LYSINE METHYLTRANSFERASE"/>
    <property type="match status" value="1"/>
</dbReference>
<comment type="caution">
    <text evidence="7">The sequence shown here is derived from an EMBL/GenBank/DDBJ whole genome shotgun (WGS) entry which is preliminary data.</text>
</comment>
<dbReference type="SUPFAM" id="SSF53335">
    <property type="entry name" value="S-adenosyl-L-methionine-dependent methyltransferases"/>
    <property type="match status" value="1"/>
</dbReference>
<comment type="catalytic activity">
    <reaction evidence="6">
        <text>L-lysyl-[protein] + 3 S-adenosyl-L-methionine = N(6),N(6),N(6)-trimethyl-L-lysyl-[protein] + 3 S-adenosyl-L-homocysteine + 3 H(+)</text>
        <dbReference type="Rhea" id="RHEA:54192"/>
        <dbReference type="Rhea" id="RHEA-COMP:9752"/>
        <dbReference type="Rhea" id="RHEA-COMP:13826"/>
        <dbReference type="ChEBI" id="CHEBI:15378"/>
        <dbReference type="ChEBI" id="CHEBI:29969"/>
        <dbReference type="ChEBI" id="CHEBI:57856"/>
        <dbReference type="ChEBI" id="CHEBI:59789"/>
        <dbReference type="ChEBI" id="CHEBI:61961"/>
    </reaction>
</comment>
<evidence type="ECO:0000256" key="1">
    <source>
        <dbReference type="ARBA" id="ARBA00009741"/>
    </source>
</evidence>
<keyword evidence="5 6" id="KW-0949">S-adenosyl-L-methionine</keyword>
<sequence length="332" mass="36134">MEPRQMTDTWKVTLPCTREEADSLSEDGFFISSTDSVPTIVTREADPKTPDDWVIETYCDKEPDPVFLDKICELSPSAKLSDTDPMVEKLADQDWVSMSQAGLEPLRAGRFYVHTSNSAPLDDKAVVNICIDAGQAFGTGHHETTMGCLESLDRLKRLGQGFDNIIDVGTGTGLLAFAARHLWPTAQIMASDIDPVAVQVSAANAATNNIAVGYGYRAIKLETSNGLDHPAIGRRAPFDLIIANILAGPLIALAPQIAAAAAPDTVLILAGLLKTQQRDVVHAYMRQGFRLRHRRVENEWPCLTLVKAKEFGPAKSLKISRSPPASDYFGEC</sequence>
<evidence type="ECO:0000256" key="5">
    <source>
        <dbReference type="ARBA" id="ARBA00022691"/>
    </source>
</evidence>
<proteinExistence type="inferred from homology"/>
<feature type="binding site" evidence="6">
    <location>
        <position position="145"/>
    </location>
    <ligand>
        <name>S-adenosyl-L-methionine</name>
        <dbReference type="ChEBI" id="CHEBI:59789"/>
    </ligand>
</feature>
<dbReference type="GO" id="GO:0005840">
    <property type="term" value="C:ribosome"/>
    <property type="evidence" value="ECO:0007669"/>
    <property type="project" value="UniProtKB-KW"/>
</dbReference>
<dbReference type="Pfam" id="PF06325">
    <property type="entry name" value="PrmA"/>
    <property type="match status" value="1"/>
</dbReference>
<keyword evidence="7" id="KW-0689">Ribosomal protein</keyword>
<feature type="binding site" evidence="6">
    <location>
        <position position="244"/>
    </location>
    <ligand>
        <name>S-adenosyl-L-methionine</name>
        <dbReference type="ChEBI" id="CHEBI:59789"/>
    </ligand>
</feature>
<evidence type="ECO:0000313" key="7">
    <source>
        <dbReference type="EMBL" id="GAA0470917.1"/>
    </source>
</evidence>
<organism evidence="7 8">
    <name type="scientific">Parasphingorhabdus litoris</name>
    <dbReference type="NCBI Taxonomy" id="394733"/>
    <lineage>
        <taxon>Bacteria</taxon>
        <taxon>Pseudomonadati</taxon>
        <taxon>Pseudomonadota</taxon>
        <taxon>Alphaproteobacteria</taxon>
        <taxon>Sphingomonadales</taxon>
        <taxon>Sphingomonadaceae</taxon>
        <taxon>Parasphingorhabdus</taxon>
    </lineage>
</organism>
<evidence type="ECO:0000256" key="4">
    <source>
        <dbReference type="ARBA" id="ARBA00022679"/>
    </source>
</evidence>
<protein>
    <recommendedName>
        <fullName evidence="6">Ribosomal protein L11 methyltransferase</fullName>
        <shortName evidence="6">L11 Mtase</shortName>
        <ecNumber evidence="6">2.1.1.-</ecNumber>
    </recommendedName>
</protein>
<dbReference type="InterPro" id="IPR004498">
    <property type="entry name" value="Ribosomal_PrmA_MeTrfase"/>
</dbReference>
<accession>A0ABP3K3R6</accession>